<organism evidence="3 4">
    <name type="scientific">Glossina austeni</name>
    <name type="common">Savannah tsetse fly</name>
    <dbReference type="NCBI Taxonomy" id="7395"/>
    <lineage>
        <taxon>Eukaryota</taxon>
        <taxon>Metazoa</taxon>
        <taxon>Ecdysozoa</taxon>
        <taxon>Arthropoda</taxon>
        <taxon>Hexapoda</taxon>
        <taxon>Insecta</taxon>
        <taxon>Pterygota</taxon>
        <taxon>Neoptera</taxon>
        <taxon>Endopterygota</taxon>
        <taxon>Diptera</taxon>
        <taxon>Brachycera</taxon>
        <taxon>Muscomorpha</taxon>
        <taxon>Hippoboscoidea</taxon>
        <taxon>Glossinidae</taxon>
        <taxon>Glossina</taxon>
    </lineage>
</organism>
<evidence type="ECO:0000313" key="4">
    <source>
        <dbReference type="Proteomes" id="UP000078200"/>
    </source>
</evidence>
<reference evidence="3" key="1">
    <citation type="submission" date="2020-05" db="UniProtKB">
        <authorList>
            <consortium name="EnsemblMetazoa"/>
        </authorList>
    </citation>
    <scope>IDENTIFICATION</scope>
    <source>
        <strain evidence="3">TTRI</strain>
    </source>
</reference>
<dbReference type="Proteomes" id="UP000078200">
    <property type="component" value="Unassembled WGS sequence"/>
</dbReference>
<dbReference type="GO" id="GO:0005829">
    <property type="term" value="C:cytosol"/>
    <property type="evidence" value="ECO:0007669"/>
    <property type="project" value="TreeGrafter"/>
</dbReference>
<accession>A0A1A9UKA2</accession>
<evidence type="ECO:0000313" key="3">
    <source>
        <dbReference type="EnsemblMetazoa" id="GAUT007478-PA"/>
    </source>
</evidence>
<dbReference type="EnsemblMetazoa" id="GAUT007478-RA">
    <property type="protein sequence ID" value="GAUT007478-PA"/>
    <property type="gene ID" value="GAUT007478"/>
</dbReference>
<dbReference type="AlphaFoldDB" id="A0A1A9UKA2"/>
<keyword evidence="2" id="KW-0413">Isomerase</keyword>
<comment type="similarity">
    <text evidence="1">Belongs to the diaminopimelate epimerase family.</text>
</comment>
<dbReference type="GO" id="GO:0008837">
    <property type="term" value="F:diaminopimelate epimerase activity"/>
    <property type="evidence" value="ECO:0007669"/>
    <property type="project" value="InterPro"/>
</dbReference>
<evidence type="ECO:0000256" key="2">
    <source>
        <dbReference type="ARBA" id="ARBA00023235"/>
    </source>
</evidence>
<protein>
    <recommendedName>
        <fullName evidence="5">Diaminopimelate epimerase</fullName>
    </recommendedName>
</protein>
<sequence length="125" mass="14159">MESHDKEIDFYIHSSEAVQCVNGIRCAFRFLHLKCLTQKNKIYIGTTYNRNHIELRVYERGVGNTYCCGSAAAATVALGIYLKKLNHIVKVNFLRGNLQVSWKNDLNSISIAGPAEHVYDGQIIR</sequence>
<dbReference type="InterPro" id="IPR001653">
    <property type="entry name" value="DAP_epimerase_DapF"/>
</dbReference>
<evidence type="ECO:0008006" key="5">
    <source>
        <dbReference type="Google" id="ProtNLM"/>
    </source>
</evidence>
<dbReference type="STRING" id="7395.A0A1A9UKA2"/>
<dbReference type="SUPFAM" id="SSF54506">
    <property type="entry name" value="Diaminopimelate epimerase-like"/>
    <property type="match status" value="1"/>
</dbReference>
<dbReference type="PANTHER" id="PTHR31689:SF0">
    <property type="entry name" value="DIAMINOPIMELATE EPIMERASE"/>
    <property type="match status" value="1"/>
</dbReference>
<keyword evidence="4" id="KW-1185">Reference proteome</keyword>
<proteinExistence type="inferred from homology"/>
<name>A0A1A9UKA2_GLOAU</name>
<dbReference type="Gene3D" id="3.10.310.10">
    <property type="entry name" value="Diaminopimelate Epimerase, Chain A, domain 1"/>
    <property type="match status" value="1"/>
</dbReference>
<dbReference type="GO" id="GO:0009089">
    <property type="term" value="P:lysine biosynthetic process via diaminopimelate"/>
    <property type="evidence" value="ECO:0007669"/>
    <property type="project" value="InterPro"/>
</dbReference>
<dbReference type="VEuPathDB" id="VectorBase:GAUT007478"/>
<dbReference type="Pfam" id="PF01678">
    <property type="entry name" value="DAP_epimerase"/>
    <property type="match status" value="1"/>
</dbReference>
<dbReference type="PANTHER" id="PTHR31689">
    <property type="entry name" value="DIAMINOPIMELATE EPIMERASE, CHLOROPLASTIC"/>
    <property type="match status" value="1"/>
</dbReference>
<evidence type="ECO:0000256" key="1">
    <source>
        <dbReference type="ARBA" id="ARBA00010219"/>
    </source>
</evidence>